<gene>
    <name evidence="1" type="ORF">F443_18485</name>
</gene>
<dbReference type="EMBL" id="ANIZ01003212">
    <property type="protein sequence ID" value="ETI35120.1"/>
    <property type="molecule type" value="Genomic_DNA"/>
</dbReference>
<dbReference type="PANTHER" id="PTHR33050">
    <property type="entry name" value="REVERSE TRANSCRIPTASE DOMAIN-CONTAINING PROTEIN"/>
    <property type="match status" value="1"/>
</dbReference>
<evidence type="ECO:0000313" key="1">
    <source>
        <dbReference type="EMBL" id="ETI35120.1"/>
    </source>
</evidence>
<dbReference type="Proteomes" id="UP000018721">
    <property type="component" value="Unassembled WGS sequence"/>
</dbReference>
<keyword evidence="2" id="KW-1185">Reference proteome</keyword>
<dbReference type="InterPro" id="IPR052055">
    <property type="entry name" value="Hepadnavirus_pol/RT"/>
</dbReference>
<dbReference type="HOGENOM" id="CLU_024292_1_0_1"/>
<protein>
    <submittedName>
        <fullName evidence="1">Uncharacterized protein</fullName>
    </submittedName>
</protein>
<name>V9E7S2_PHYNI</name>
<evidence type="ECO:0000313" key="2">
    <source>
        <dbReference type="Proteomes" id="UP000018721"/>
    </source>
</evidence>
<sequence>MESQQNQAEQTRYDCFMDTLNKTGNASAATVRQHWKTTACKFNIQLPAVHTTMRDNIDYSHVRFLSEISKLNRISLPDTVRLFRGETSSDPRPNKDLYELRPVLHHDMTETLEKWNNIVRHGVIPRWTRAKPQYQDTIPANHRSINGHEHSIRYHLHKGQLERRYLIMEANLLDQWPEIFVSPLAVVDKPGAAQQDIRLINDYSFPPDGSVNDYTDRSDHSPILYNPPRAIARPIYQRKMLGRSSQMLLKLGDVAGAFRHVSINAEAVHMFCFRYKDVLVIKLACGFGCGTAWKFTDNVWCDDHTCIEIDEGSRSFDANISLRRAMATVLGPSSVNELKFTPWATVNKALGLMWNTDYGCVSIPSKNIQKATNRVTRLLSSSTTMKTSILKVLGSLRHVASCSRPARAFFQQLQASANALPRFGQRRLPTAARDDLRWFRAVLHHPERFNSIPVAQLADLSDTMVHVFMDASGEGLLAIAVLADLNWGPLWCYPHGRLPRHVQFHIDNTSAVTWANRRSSSHPSAQLDNRLLSLAEFQYNLAYTASHIPGKLNVMADAGTRAWGGNDTISTQWSNFSASWSQDYIDSLFGDLSAVWER</sequence>
<organism evidence="1 2">
    <name type="scientific">Phytophthora nicotianae P1569</name>
    <dbReference type="NCBI Taxonomy" id="1317065"/>
    <lineage>
        <taxon>Eukaryota</taxon>
        <taxon>Sar</taxon>
        <taxon>Stramenopiles</taxon>
        <taxon>Oomycota</taxon>
        <taxon>Peronosporomycetes</taxon>
        <taxon>Peronosporales</taxon>
        <taxon>Peronosporaceae</taxon>
        <taxon>Phytophthora</taxon>
    </lineage>
</organism>
<dbReference type="AlphaFoldDB" id="V9E7S2"/>
<comment type="caution">
    <text evidence="1">The sequence shown here is derived from an EMBL/GenBank/DDBJ whole genome shotgun (WGS) entry which is preliminary data.</text>
</comment>
<proteinExistence type="predicted"/>
<dbReference type="PANTHER" id="PTHR33050:SF7">
    <property type="entry name" value="RIBONUCLEASE H"/>
    <property type="match status" value="1"/>
</dbReference>
<reference evidence="1 2" key="1">
    <citation type="submission" date="2013-11" db="EMBL/GenBank/DDBJ databases">
        <title>The Genome Sequence of Phytophthora parasitica P1569.</title>
        <authorList>
            <consortium name="The Broad Institute Genomics Platform"/>
            <person name="Russ C."/>
            <person name="Tyler B."/>
            <person name="Panabieres F."/>
            <person name="Shan W."/>
            <person name="Tripathy S."/>
            <person name="Grunwald N."/>
            <person name="Machado M."/>
            <person name="Johnson C.S."/>
            <person name="Arredondo F."/>
            <person name="Hong C."/>
            <person name="Coffey M."/>
            <person name="Young S.K."/>
            <person name="Zeng Q."/>
            <person name="Gargeya S."/>
            <person name="Fitzgerald M."/>
            <person name="Abouelleil A."/>
            <person name="Alvarado L."/>
            <person name="Chapman S.B."/>
            <person name="Gainer-Dewar J."/>
            <person name="Goldberg J."/>
            <person name="Griggs A."/>
            <person name="Gujja S."/>
            <person name="Hansen M."/>
            <person name="Howarth C."/>
            <person name="Imamovic A."/>
            <person name="Ireland A."/>
            <person name="Larimer J."/>
            <person name="McCowan C."/>
            <person name="Murphy C."/>
            <person name="Pearson M."/>
            <person name="Poon T.W."/>
            <person name="Priest M."/>
            <person name="Roberts A."/>
            <person name="Saif S."/>
            <person name="Shea T."/>
            <person name="Sykes S."/>
            <person name="Wortman J."/>
            <person name="Nusbaum C."/>
            <person name="Birren B."/>
        </authorList>
    </citation>
    <scope>NUCLEOTIDE SEQUENCE [LARGE SCALE GENOMIC DNA]</scope>
    <source>
        <strain evidence="1 2">P1569</strain>
    </source>
</reference>
<accession>V9E7S2</accession>